<keyword evidence="2" id="KW-0560">Oxidoreductase</keyword>
<evidence type="ECO:0000256" key="2">
    <source>
        <dbReference type="ARBA" id="ARBA00023002"/>
    </source>
</evidence>
<evidence type="ECO:0000256" key="3">
    <source>
        <dbReference type="RuleBase" id="RU000363"/>
    </source>
</evidence>
<dbReference type="Proteomes" id="UP000321046">
    <property type="component" value="Unassembled WGS sequence"/>
</dbReference>
<evidence type="ECO:0000256" key="1">
    <source>
        <dbReference type="ARBA" id="ARBA00006484"/>
    </source>
</evidence>
<dbReference type="GO" id="GO:0016020">
    <property type="term" value="C:membrane"/>
    <property type="evidence" value="ECO:0007669"/>
    <property type="project" value="TreeGrafter"/>
</dbReference>
<evidence type="ECO:0000313" key="4">
    <source>
        <dbReference type="EMBL" id="TXD39779.1"/>
    </source>
</evidence>
<protein>
    <submittedName>
        <fullName evidence="4">SDR family NAD(P)-dependent oxidoreductase</fullName>
    </submittedName>
</protein>
<dbReference type="SUPFAM" id="SSF51735">
    <property type="entry name" value="NAD(P)-binding Rossmann-fold domains"/>
    <property type="match status" value="1"/>
</dbReference>
<dbReference type="InterPro" id="IPR036291">
    <property type="entry name" value="NAD(P)-bd_dom_sf"/>
</dbReference>
<proteinExistence type="inferred from homology"/>
<dbReference type="RefSeq" id="WP_146973558.1">
    <property type="nucleotide sequence ID" value="NZ_VOSL01000025.1"/>
</dbReference>
<evidence type="ECO:0000313" key="5">
    <source>
        <dbReference type="Proteomes" id="UP000321046"/>
    </source>
</evidence>
<name>A0A5C6XGT1_9DELT</name>
<dbReference type="PRINTS" id="PR00081">
    <property type="entry name" value="GDHRDH"/>
</dbReference>
<dbReference type="GO" id="GO:0016491">
    <property type="term" value="F:oxidoreductase activity"/>
    <property type="evidence" value="ECO:0007669"/>
    <property type="project" value="UniProtKB-KW"/>
</dbReference>
<sequence>MDVSGKVVVVTGAASGIGRALVEALLAKGARVAAVDLKVEALEALVARVNAGERLSTHELNITDRAAVRALPAEVVAHHGAVDAVINNAGIIQPFERVHELSDEVIERTMDVNFFGTVWMVRAFLPILLQRPEAYLVNVASMGAFLPVPGQAIYGASKAAVKLMTEGLYAELMETAVKVSLVMPGAVATDIAANSGVTMGDGEEGAEAGEGYQALAADKAAEIILEGIEDERLHILVGSDARLMQLANRIAPKGSIRLIQRKMRDLLGDA</sequence>
<dbReference type="Gene3D" id="3.40.50.720">
    <property type="entry name" value="NAD(P)-binding Rossmann-like Domain"/>
    <property type="match status" value="1"/>
</dbReference>
<dbReference type="PANTHER" id="PTHR44196:SF1">
    <property type="entry name" value="DEHYDROGENASE_REDUCTASE SDR FAMILY MEMBER 7B"/>
    <property type="match status" value="1"/>
</dbReference>
<dbReference type="PANTHER" id="PTHR44196">
    <property type="entry name" value="DEHYDROGENASE/REDUCTASE SDR FAMILY MEMBER 7B"/>
    <property type="match status" value="1"/>
</dbReference>
<organism evidence="4 5">
    <name type="scientific">Lujinxingia vulgaris</name>
    <dbReference type="NCBI Taxonomy" id="2600176"/>
    <lineage>
        <taxon>Bacteria</taxon>
        <taxon>Deltaproteobacteria</taxon>
        <taxon>Bradymonadales</taxon>
        <taxon>Lujinxingiaceae</taxon>
        <taxon>Lujinxingia</taxon>
    </lineage>
</organism>
<comment type="caution">
    <text evidence="4">The sequence shown here is derived from an EMBL/GenBank/DDBJ whole genome shotgun (WGS) entry which is preliminary data.</text>
</comment>
<dbReference type="EMBL" id="VOSL01000025">
    <property type="protein sequence ID" value="TXD39779.1"/>
    <property type="molecule type" value="Genomic_DNA"/>
</dbReference>
<dbReference type="PRINTS" id="PR00080">
    <property type="entry name" value="SDRFAMILY"/>
</dbReference>
<dbReference type="OrthoDB" id="9789083at2"/>
<dbReference type="Pfam" id="PF00106">
    <property type="entry name" value="adh_short"/>
    <property type="match status" value="1"/>
</dbReference>
<reference evidence="4 5" key="1">
    <citation type="submission" date="2019-08" db="EMBL/GenBank/DDBJ databases">
        <title>Bradymonadales sp. TMQ2.</title>
        <authorList>
            <person name="Liang Q."/>
        </authorList>
    </citation>
    <scope>NUCLEOTIDE SEQUENCE [LARGE SCALE GENOMIC DNA]</scope>
    <source>
        <strain evidence="4 5">TMQ2</strain>
    </source>
</reference>
<dbReference type="InterPro" id="IPR002347">
    <property type="entry name" value="SDR_fam"/>
</dbReference>
<gene>
    <name evidence="4" type="ORF">FRC96_05770</name>
</gene>
<comment type="similarity">
    <text evidence="1 3">Belongs to the short-chain dehydrogenases/reductases (SDR) family.</text>
</comment>
<accession>A0A5C6XGT1</accession>
<dbReference type="AlphaFoldDB" id="A0A5C6XGT1"/>